<dbReference type="CDD" id="cd00761">
    <property type="entry name" value="Glyco_tranf_GTA_type"/>
    <property type="match status" value="1"/>
</dbReference>
<dbReference type="Proteomes" id="UP000823598">
    <property type="component" value="Unassembled WGS sequence"/>
</dbReference>
<dbReference type="AlphaFoldDB" id="A0A9D9INP4"/>
<evidence type="ECO:0000259" key="3">
    <source>
        <dbReference type="Pfam" id="PF00535"/>
    </source>
</evidence>
<organism evidence="4 5">
    <name type="scientific">Candidatus Limisoma faecipullorum</name>
    <dbReference type="NCBI Taxonomy" id="2840854"/>
    <lineage>
        <taxon>Bacteria</taxon>
        <taxon>Pseudomonadati</taxon>
        <taxon>Bacteroidota</taxon>
        <taxon>Bacteroidia</taxon>
        <taxon>Bacteroidales</taxon>
        <taxon>Candidatus Limisoma</taxon>
    </lineage>
</organism>
<keyword evidence="2" id="KW-0808">Transferase</keyword>
<evidence type="ECO:0000313" key="4">
    <source>
        <dbReference type="EMBL" id="MBO8476279.1"/>
    </source>
</evidence>
<proteinExistence type="predicted"/>
<dbReference type="PANTHER" id="PTHR22916:SF51">
    <property type="entry name" value="GLYCOSYLTRANSFERASE EPSH-RELATED"/>
    <property type="match status" value="1"/>
</dbReference>
<sequence length="327" mass="38095">MGNDALVSVIVPVYNVVDYLHRTIDSLLAQTYCNFELLLVDDGSTDGSGEICDSYEKKDCRVKVFHKQNGGVSSARNCGLNNAVGEYVCFVDSDDWVKEDYIRDLVSDMHDDVDFVMSDFMYTSGSYEYIPLAKDAKVGTVEILFPNRGMLRTCYSPYGKLFRRRLIIDNLIKYDTAIHNGEDRFFVFTYLLYVNKVAFSPAVNYCYCRRPGSLISKLYDFEREYYPYEKSLELVKCLVEKKGITDAAIVANLNTMVCDFANRAINAIYHSSDFRYAMRMKLLKRIDLRFLGRYMYAGNFKEKITKWLIACRLYWLYDMFRTLRRKI</sequence>
<reference evidence="4" key="1">
    <citation type="submission" date="2020-10" db="EMBL/GenBank/DDBJ databases">
        <authorList>
            <person name="Gilroy R."/>
        </authorList>
    </citation>
    <scope>NUCLEOTIDE SEQUENCE</scope>
    <source>
        <strain evidence="4">6919</strain>
    </source>
</reference>
<dbReference type="Gene3D" id="3.90.550.10">
    <property type="entry name" value="Spore Coat Polysaccharide Biosynthesis Protein SpsA, Chain A"/>
    <property type="match status" value="1"/>
</dbReference>
<dbReference type="InterPro" id="IPR001173">
    <property type="entry name" value="Glyco_trans_2-like"/>
</dbReference>
<evidence type="ECO:0000256" key="2">
    <source>
        <dbReference type="ARBA" id="ARBA00022679"/>
    </source>
</evidence>
<name>A0A9D9INP4_9BACT</name>
<dbReference type="EMBL" id="JADIMC010000054">
    <property type="protein sequence ID" value="MBO8476279.1"/>
    <property type="molecule type" value="Genomic_DNA"/>
</dbReference>
<comment type="caution">
    <text evidence="4">The sequence shown here is derived from an EMBL/GenBank/DDBJ whole genome shotgun (WGS) entry which is preliminary data.</text>
</comment>
<accession>A0A9D9INP4</accession>
<dbReference type="SUPFAM" id="SSF53448">
    <property type="entry name" value="Nucleotide-diphospho-sugar transferases"/>
    <property type="match status" value="1"/>
</dbReference>
<evidence type="ECO:0000256" key="1">
    <source>
        <dbReference type="ARBA" id="ARBA00022676"/>
    </source>
</evidence>
<keyword evidence="1" id="KW-0328">Glycosyltransferase</keyword>
<feature type="domain" description="Glycosyltransferase 2-like" evidence="3">
    <location>
        <begin position="8"/>
        <end position="167"/>
    </location>
</feature>
<dbReference type="InterPro" id="IPR029044">
    <property type="entry name" value="Nucleotide-diphossugar_trans"/>
</dbReference>
<protein>
    <submittedName>
        <fullName evidence="4">Glycosyltransferase family 2 protein</fullName>
    </submittedName>
</protein>
<dbReference type="GO" id="GO:0016758">
    <property type="term" value="F:hexosyltransferase activity"/>
    <property type="evidence" value="ECO:0007669"/>
    <property type="project" value="UniProtKB-ARBA"/>
</dbReference>
<reference evidence="4" key="2">
    <citation type="journal article" date="2021" name="PeerJ">
        <title>Extensive microbial diversity within the chicken gut microbiome revealed by metagenomics and culture.</title>
        <authorList>
            <person name="Gilroy R."/>
            <person name="Ravi A."/>
            <person name="Getino M."/>
            <person name="Pursley I."/>
            <person name="Horton D.L."/>
            <person name="Alikhan N.F."/>
            <person name="Baker D."/>
            <person name="Gharbi K."/>
            <person name="Hall N."/>
            <person name="Watson M."/>
            <person name="Adriaenssens E.M."/>
            <person name="Foster-Nyarko E."/>
            <person name="Jarju S."/>
            <person name="Secka A."/>
            <person name="Antonio M."/>
            <person name="Oren A."/>
            <person name="Chaudhuri R.R."/>
            <person name="La Ragione R."/>
            <person name="Hildebrand F."/>
            <person name="Pallen M.J."/>
        </authorList>
    </citation>
    <scope>NUCLEOTIDE SEQUENCE</scope>
    <source>
        <strain evidence="4">6919</strain>
    </source>
</reference>
<dbReference type="Pfam" id="PF00535">
    <property type="entry name" value="Glycos_transf_2"/>
    <property type="match status" value="1"/>
</dbReference>
<dbReference type="PANTHER" id="PTHR22916">
    <property type="entry name" value="GLYCOSYLTRANSFERASE"/>
    <property type="match status" value="1"/>
</dbReference>
<evidence type="ECO:0000313" key="5">
    <source>
        <dbReference type="Proteomes" id="UP000823598"/>
    </source>
</evidence>
<gene>
    <name evidence="4" type="ORF">IAB88_04735</name>
</gene>